<gene>
    <name evidence="2" type="ORF">E1262_28845</name>
</gene>
<feature type="domain" description="Putative restriction endonuclease" evidence="1">
    <location>
        <begin position="35"/>
        <end position="159"/>
    </location>
</feature>
<sequence length="222" mass="23714">MVRAPPPGVNTLGVLVNAAQLPHRDLGSRGFRTSDLHALANGGSRFELIEGCIVLSPPPVAAETAVCQWLANTFEIANRGSPLVVDRGQPVRIGEYDEVRPDIVVAHVSLAETTPIPVEALALVVEVVSPSSVLRDIMTKRALYARAGVPAYWTVIPRGDPPGLVVTELRRDESTAVYVERTPATSSTFSTDHPWRITLDVPAFAAPWSASASHAAGNEEVV</sequence>
<proteinExistence type="predicted"/>
<evidence type="ECO:0000313" key="3">
    <source>
        <dbReference type="Proteomes" id="UP000295217"/>
    </source>
</evidence>
<reference evidence="2 3" key="1">
    <citation type="submission" date="2019-02" db="EMBL/GenBank/DDBJ databases">
        <title>Draft genome sequences of novel Actinobacteria.</title>
        <authorList>
            <person name="Sahin N."/>
            <person name="Ay H."/>
            <person name="Saygin H."/>
        </authorList>
    </citation>
    <scope>NUCLEOTIDE SEQUENCE [LARGE SCALE GENOMIC DNA]</scope>
    <source>
        <strain evidence="2 3">8K307</strain>
    </source>
</reference>
<dbReference type="AlphaFoldDB" id="A0A4R5A0L0"/>
<dbReference type="Proteomes" id="UP000295217">
    <property type="component" value="Unassembled WGS sequence"/>
</dbReference>
<organism evidence="2 3">
    <name type="scientific">Jiangella aurantiaca</name>
    <dbReference type="NCBI Taxonomy" id="2530373"/>
    <lineage>
        <taxon>Bacteria</taxon>
        <taxon>Bacillati</taxon>
        <taxon>Actinomycetota</taxon>
        <taxon>Actinomycetes</taxon>
        <taxon>Jiangellales</taxon>
        <taxon>Jiangellaceae</taxon>
        <taxon>Jiangella</taxon>
    </lineage>
</organism>
<protein>
    <recommendedName>
        <fullName evidence="1">Putative restriction endonuclease domain-containing protein</fullName>
    </recommendedName>
</protein>
<dbReference type="SUPFAM" id="SSF52980">
    <property type="entry name" value="Restriction endonuclease-like"/>
    <property type="match status" value="1"/>
</dbReference>
<evidence type="ECO:0000313" key="2">
    <source>
        <dbReference type="EMBL" id="TDD64246.1"/>
    </source>
</evidence>
<dbReference type="PANTHER" id="PTHR35400:SF3">
    <property type="entry name" value="SLL1072 PROTEIN"/>
    <property type="match status" value="1"/>
</dbReference>
<keyword evidence="3" id="KW-1185">Reference proteome</keyword>
<dbReference type="PANTHER" id="PTHR35400">
    <property type="entry name" value="SLR1083 PROTEIN"/>
    <property type="match status" value="1"/>
</dbReference>
<dbReference type="InterPro" id="IPR012296">
    <property type="entry name" value="Nuclease_put_TT1808"/>
</dbReference>
<comment type="caution">
    <text evidence="2">The sequence shown here is derived from an EMBL/GenBank/DDBJ whole genome shotgun (WGS) entry which is preliminary data.</text>
</comment>
<dbReference type="Pfam" id="PF05685">
    <property type="entry name" value="Uma2"/>
    <property type="match status" value="1"/>
</dbReference>
<dbReference type="OrthoDB" id="9799703at2"/>
<dbReference type="EMBL" id="SMLB01000073">
    <property type="protein sequence ID" value="TDD64246.1"/>
    <property type="molecule type" value="Genomic_DNA"/>
</dbReference>
<name>A0A4R5A0L0_9ACTN</name>
<evidence type="ECO:0000259" key="1">
    <source>
        <dbReference type="Pfam" id="PF05685"/>
    </source>
</evidence>
<accession>A0A4R5A0L0</accession>
<dbReference type="InterPro" id="IPR011335">
    <property type="entry name" value="Restrct_endonuc-II-like"/>
</dbReference>
<dbReference type="Gene3D" id="3.90.1570.10">
    <property type="entry name" value="tt1808, chain A"/>
    <property type="match status" value="1"/>
</dbReference>
<dbReference type="CDD" id="cd06260">
    <property type="entry name" value="DUF820-like"/>
    <property type="match status" value="1"/>
</dbReference>
<dbReference type="InterPro" id="IPR008538">
    <property type="entry name" value="Uma2"/>
</dbReference>